<dbReference type="OrthoDB" id="371245at2759"/>
<dbReference type="AlphaFoldDB" id="A0A2G9UR55"/>
<evidence type="ECO:0000256" key="1">
    <source>
        <dbReference type="ARBA" id="ARBA00004123"/>
    </source>
</evidence>
<dbReference type="GO" id="GO:0005829">
    <property type="term" value="C:cytosol"/>
    <property type="evidence" value="ECO:0007669"/>
    <property type="project" value="TreeGrafter"/>
</dbReference>
<evidence type="ECO:0000313" key="7">
    <source>
        <dbReference type="EMBL" id="PIO72728.1"/>
    </source>
</evidence>
<dbReference type="EMBL" id="KZ345609">
    <property type="protein sequence ID" value="PIO72728.1"/>
    <property type="molecule type" value="Genomic_DNA"/>
</dbReference>
<feature type="non-terminal residue" evidence="7">
    <location>
        <position position="1"/>
    </location>
</feature>
<keyword evidence="8" id="KW-1185">Reference proteome</keyword>
<dbReference type="GO" id="GO:0005634">
    <property type="term" value="C:nucleus"/>
    <property type="evidence" value="ECO:0007669"/>
    <property type="project" value="UniProtKB-SubCell"/>
</dbReference>
<dbReference type="SUPFAM" id="SSF50969">
    <property type="entry name" value="YVTN repeat-like/Quinoprotein amine dehydrogenase"/>
    <property type="match status" value="1"/>
</dbReference>
<dbReference type="GO" id="GO:0036265">
    <property type="term" value="P:RNA (guanine-N7)-methylation"/>
    <property type="evidence" value="ECO:0007669"/>
    <property type="project" value="InterPro"/>
</dbReference>
<dbReference type="Proteomes" id="UP000230423">
    <property type="component" value="Unassembled WGS sequence"/>
</dbReference>
<protein>
    <recommendedName>
        <fullName evidence="9">WD domain, G-beta repeat protein</fullName>
    </recommendedName>
</protein>
<evidence type="ECO:0000256" key="3">
    <source>
        <dbReference type="ARBA" id="ARBA00022694"/>
    </source>
</evidence>
<dbReference type="Gene3D" id="2.130.10.10">
    <property type="entry name" value="YVTN repeat-like/Quinoprotein amine dehydrogenase"/>
    <property type="match status" value="1"/>
</dbReference>
<evidence type="ECO:0000313" key="8">
    <source>
        <dbReference type="Proteomes" id="UP000230423"/>
    </source>
</evidence>
<reference evidence="7 8" key="1">
    <citation type="submission" date="2015-09" db="EMBL/GenBank/DDBJ databases">
        <title>Draft genome of the parasitic nematode Teladorsagia circumcincta isolate WARC Sus (inbred).</title>
        <authorList>
            <person name="Mitreva M."/>
        </authorList>
    </citation>
    <scope>NUCLEOTIDE SEQUENCE [LARGE SCALE GENOMIC DNA]</scope>
    <source>
        <strain evidence="7 8">S</strain>
    </source>
</reference>
<gene>
    <name evidence="7" type="ORF">TELCIR_05332</name>
</gene>
<dbReference type="InterPro" id="IPR028884">
    <property type="entry name" value="Trm82"/>
</dbReference>
<keyword evidence="3" id="KW-0819">tRNA processing</keyword>
<dbReference type="PANTHER" id="PTHR16288:SF0">
    <property type="entry name" value="TRNA (GUANINE-N(7)-)-METHYLTRANSFERASE NON-CATALYTIC SUBUNIT WDR4"/>
    <property type="match status" value="1"/>
</dbReference>
<dbReference type="GO" id="GO:0043527">
    <property type="term" value="C:tRNA methyltransferase complex"/>
    <property type="evidence" value="ECO:0007669"/>
    <property type="project" value="TreeGrafter"/>
</dbReference>
<keyword evidence="4" id="KW-0677">Repeat</keyword>
<comment type="subcellular location">
    <subcellularLocation>
        <location evidence="1">Nucleus</location>
    </subcellularLocation>
</comment>
<name>A0A2G9UR55_TELCI</name>
<accession>A0A2G9UR55</accession>
<evidence type="ECO:0000256" key="5">
    <source>
        <dbReference type="ARBA" id="ARBA00023242"/>
    </source>
</evidence>
<keyword evidence="5" id="KW-0539">Nucleus</keyword>
<sequence>LLQGNFDLKEVSDSLPQPRKEKCDEGEQERETKKVDDADIQILSSTVSNCGSLLAVATSAKTVLIFELPTLSFRRGFRIPKAPTSITFDRDTSYVVVGDRAGHVCRYAVAPTNECGYTDITGG</sequence>
<dbReference type="InterPro" id="IPR015943">
    <property type="entry name" value="WD40/YVTN_repeat-like_dom_sf"/>
</dbReference>
<organism evidence="7 8">
    <name type="scientific">Teladorsagia circumcincta</name>
    <name type="common">Brown stomach worm</name>
    <name type="synonym">Ostertagia circumcincta</name>
    <dbReference type="NCBI Taxonomy" id="45464"/>
    <lineage>
        <taxon>Eukaryota</taxon>
        <taxon>Metazoa</taxon>
        <taxon>Ecdysozoa</taxon>
        <taxon>Nematoda</taxon>
        <taxon>Chromadorea</taxon>
        <taxon>Rhabditida</taxon>
        <taxon>Rhabditina</taxon>
        <taxon>Rhabditomorpha</taxon>
        <taxon>Strongyloidea</taxon>
        <taxon>Trichostrongylidae</taxon>
        <taxon>Teladorsagia</taxon>
    </lineage>
</organism>
<feature type="region of interest" description="Disordered" evidence="6">
    <location>
        <begin position="11"/>
        <end position="34"/>
    </location>
</feature>
<keyword evidence="2" id="KW-0853">WD repeat</keyword>
<evidence type="ECO:0000256" key="4">
    <source>
        <dbReference type="ARBA" id="ARBA00022737"/>
    </source>
</evidence>
<dbReference type="InterPro" id="IPR011044">
    <property type="entry name" value="Quino_amine_DH_bsu"/>
</dbReference>
<dbReference type="GO" id="GO:0006400">
    <property type="term" value="P:tRNA modification"/>
    <property type="evidence" value="ECO:0007669"/>
    <property type="project" value="TreeGrafter"/>
</dbReference>
<proteinExistence type="predicted"/>
<evidence type="ECO:0008006" key="9">
    <source>
        <dbReference type="Google" id="ProtNLM"/>
    </source>
</evidence>
<dbReference type="PANTHER" id="PTHR16288">
    <property type="entry name" value="WD40 REPEAT PROTEIN 4"/>
    <property type="match status" value="1"/>
</dbReference>
<evidence type="ECO:0000256" key="2">
    <source>
        <dbReference type="ARBA" id="ARBA00022574"/>
    </source>
</evidence>
<evidence type="ECO:0000256" key="6">
    <source>
        <dbReference type="SAM" id="MobiDB-lite"/>
    </source>
</evidence>